<dbReference type="NCBIfam" id="TIGR00254">
    <property type="entry name" value="GGDEF"/>
    <property type="match status" value="1"/>
</dbReference>
<dbReference type="SMART" id="SM00267">
    <property type="entry name" value="GGDEF"/>
    <property type="match status" value="1"/>
</dbReference>
<dbReference type="Pfam" id="PF00990">
    <property type="entry name" value="GGDEF"/>
    <property type="match status" value="1"/>
</dbReference>
<dbReference type="AlphaFoldDB" id="A0A5D0MJ73"/>
<name>A0A5D0MJ73_9BACT</name>
<comment type="caution">
    <text evidence="2">The sequence shown here is derived from an EMBL/GenBank/DDBJ whole genome shotgun (WGS) entry which is preliminary data.</text>
</comment>
<reference evidence="2" key="1">
    <citation type="submission" date="2019-08" db="EMBL/GenBank/DDBJ databases">
        <title>Genomic characterization of a novel candidate phylum (ARYD3) from a high temperature, high salinity tertiary oil reservoir in north central Oklahoma, USA.</title>
        <authorList>
            <person name="Youssef N.H."/>
            <person name="Yadav A."/>
            <person name="Elshahed M.S."/>
        </authorList>
    </citation>
    <scope>NUCLEOTIDE SEQUENCE [LARGE SCALE GENOMIC DNA]</scope>
    <source>
        <strain evidence="2">ARYD3</strain>
    </source>
</reference>
<dbReference type="SUPFAM" id="SSF55073">
    <property type="entry name" value="Nucleotide cyclase"/>
    <property type="match status" value="1"/>
</dbReference>
<keyword evidence="3" id="KW-1185">Reference proteome</keyword>
<accession>A0A5D0MJ73</accession>
<proteinExistence type="predicted"/>
<protein>
    <submittedName>
        <fullName evidence="2">GGDEF domain-containing protein</fullName>
    </submittedName>
</protein>
<dbReference type="InterPro" id="IPR043128">
    <property type="entry name" value="Rev_trsase/Diguanyl_cyclase"/>
</dbReference>
<evidence type="ECO:0000313" key="2">
    <source>
        <dbReference type="EMBL" id="TYB31975.1"/>
    </source>
</evidence>
<gene>
    <name evidence="2" type="ORF">FXF47_01155</name>
</gene>
<dbReference type="Gene3D" id="3.30.450.40">
    <property type="match status" value="1"/>
</dbReference>
<feature type="domain" description="GGDEF" evidence="1">
    <location>
        <begin position="192"/>
        <end position="319"/>
    </location>
</feature>
<dbReference type="Gene3D" id="3.30.70.270">
    <property type="match status" value="1"/>
</dbReference>
<evidence type="ECO:0000313" key="3">
    <source>
        <dbReference type="Proteomes" id="UP000324143"/>
    </source>
</evidence>
<evidence type="ECO:0000259" key="1">
    <source>
        <dbReference type="PROSITE" id="PS50887"/>
    </source>
</evidence>
<dbReference type="InterPro" id="IPR029787">
    <property type="entry name" value="Nucleotide_cyclase"/>
</dbReference>
<sequence length="319" mass="37666">MIWRKENPMNLCDNKLVSSYFRSSSYEEILSSLMDLIQHKLKLDSIAVYELKNNKFKVKISRGFSSFYIKNFSRGLDDSQISQIINSPLITEVKNNNELVEKSPKYSLFFPLLVKNDKMGFMYMGRNSEFNDDEKNFFQNMGIISAFVLKSELLEESTGKLNIYDNRTSAYKNNYFYLRLKEALNRLEYLEESFSIFYIKYRYFIKVKKAYGKSRINESFNQIFGAIKKNIRPIDHIFRFKEDGFVVLFENHISKNEFEIIETLETQLNSILEKINIKTDIDMALLNITSTLKIEEIINLMEEAIYKSERTGKTIIIEE</sequence>
<dbReference type="InterPro" id="IPR029016">
    <property type="entry name" value="GAF-like_dom_sf"/>
</dbReference>
<dbReference type="InterPro" id="IPR000160">
    <property type="entry name" value="GGDEF_dom"/>
</dbReference>
<dbReference type="Proteomes" id="UP000324143">
    <property type="component" value="Unassembled WGS sequence"/>
</dbReference>
<dbReference type="EMBL" id="VSIX01000012">
    <property type="protein sequence ID" value="TYB31975.1"/>
    <property type="molecule type" value="Genomic_DNA"/>
</dbReference>
<organism evidence="2 3">
    <name type="scientific">Candidatus Mcinerneyibacterium aminivorans</name>
    <dbReference type="NCBI Taxonomy" id="2703815"/>
    <lineage>
        <taxon>Bacteria</taxon>
        <taxon>Candidatus Macinerneyibacteriota</taxon>
        <taxon>Candidatus Mcinerneyibacteria</taxon>
        <taxon>Candidatus Mcinerneyibacteriales</taxon>
        <taxon>Candidatus Mcinerneyibacteriaceae</taxon>
        <taxon>Candidatus Mcinerneyibacterium</taxon>
    </lineage>
</organism>
<dbReference type="SUPFAM" id="SSF55781">
    <property type="entry name" value="GAF domain-like"/>
    <property type="match status" value="1"/>
</dbReference>
<dbReference type="PROSITE" id="PS50887">
    <property type="entry name" value="GGDEF"/>
    <property type="match status" value="1"/>
</dbReference>